<keyword evidence="3 7" id="KW-0240">DNA-directed RNA polymerase</keyword>
<dbReference type="AlphaFoldDB" id="A0A1R1X3K4"/>
<keyword evidence="8" id="KW-1185">Reference proteome</keyword>
<feature type="compositionally biased region" description="Basic residues" evidence="6">
    <location>
        <begin position="9"/>
        <end position="19"/>
    </location>
</feature>
<evidence type="ECO:0000256" key="2">
    <source>
        <dbReference type="ARBA" id="ARBA00009430"/>
    </source>
</evidence>
<reference evidence="7 8" key="1">
    <citation type="submission" date="2017-01" db="EMBL/GenBank/DDBJ databases">
        <authorList>
            <person name="Mah S.A."/>
            <person name="Swanson W.J."/>
            <person name="Moy G.W."/>
            <person name="Vacquier V.D."/>
        </authorList>
    </citation>
    <scope>NUCLEOTIDE SEQUENCE [LARGE SCALE GENOMIC DNA]</scope>
    <source>
        <strain evidence="7 8">GSMNP</strain>
    </source>
</reference>
<dbReference type="Pfam" id="PF06870">
    <property type="entry name" value="RNA_pol_I_A49"/>
    <property type="match status" value="1"/>
</dbReference>
<gene>
    <name evidence="7" type="ORF">AYI70_g11055</name>
</gene>
<evidence type="ECO:0000313" key="7">
    <source>
        <dbReference type="EMBL" id="OMJ09199.1"/>
    </source>
</evidence>
<keyword evidence="5" id="KW-0539">Nucleus</keyword>
<dbReference type="OrthoDB" id="532500at2759"/>
<accession>A0A1R1X3K4</accession>
<feature type="region of interest" description="Disordered" evidence="6">
    <location>
        <begin position="404"/>
        <end position="424"/>
    </location>
</feature>
<dbReference type="EMBL" id="LSSN01005540">
    <property type="protein sequence ID" value="OMJ09199.1"/>
    <property type="molecule type" value="Genomic_DNA"/>
</dbReference>
<dbReference type="GO" id="GO:0006351">
    <property type="term" value="P:DNA-templated transcription"/>
    <property type="evidence" value="ECO:0007669"/>
    <property type="project" value="InterPro"/>
</dbReference>
<evidence type="ECO:0000256" key="1">
    <source>
        <dbReference type="ARBA" id="ARBA00004604"/>
    </source>
</evidence>
<evidence type="ECO:0000256" key="4">
    <source>
        <dbReference type="ARBA" id="ARBA00023163"/>
    </source>
</evidence>
<evidence type="ECO:0000313" key="8">
    <source>
        <dbReference type="Proteomes" id="UP000187283"/>
    </source>
</evidence>
<dbReference type="Proteomes" id="UP000187283">
    <property type="component" value="Unassembled WGS sequence"/>
</dbReference>
<name>A0A1R1X3K4_9FUNG</name>
<evidence type="ECO:0000256" key="5">
    <source>
        <dbReference type="ARBA" id="ARBA00023242"/>
    </source>
</evidence>
<feature type="compositionally biased region" description="Basic and acidic residues" evidence="6">
    <location>
        <begin position="407"/>
        <end position="416"/>
    </location>
</feature>
<comment type="subcellular location">
    <subcellularLocation>
        <location evidence="1">Nucleus</location>
        <location evidence="1">Nucleolus</location>
    </subcellularLocation>
</comment>
<protein>
    <submittedName>
        <fullName evidence="7">DNA-directed RNA polymerase I subunit rpa49</fullName>
    </submittedName>
</protein>
<proteinExistence type="inferred from homology"/>
<dbReference type="GO" id="GO:0005730">
    <property type="term" value="C:nucleolus"/>
    <property type="evidence" value="ECO:0007669"/>
    <property type="project" value="UniProtKB-SubCell"/>
</dbReference>
<dbReference type="STRING" id="133412.A0A1R1X3K4"/>
<dbReference type="GO" id="GO:0003677">
    <property type="term" value="F:DNA binding"/>
    <property type="evidence" value="ECO:0007669"/>
    <property type="project" value="InterPro"/>
</dbReference>
<comment type="similarity">
    <text evidence="2">Belongs to the eukaryotic RPA49/POLR1E RNA polymerase subunit family.</text>
</comment>
<dbReference type="InterPro" id="IPR009668">
    <property type="entry name" value="RNA_pol-assoc_fac_A49-like"/>
</dbReference>
<organism evidence="7 8">
    <name type="scientific">Smittium culicis</name>
    <dbReference type="NCBI Taxonomy" id="133412"/>
    <lineage>
        <taxon>Eukaryota</taxon>
        <taxon>Fungi</taxon>
        <taxon>Fungi incertae sedis</taxon>
        <taxon>Zoopagomycota</taxon>
        <taxon>Kickxellomycotina</taxon>
        <taxon>Harpellomycetes</taxon>
        <taxon>Harpellales</taxon>
        <taxon>Legeriomycetaceae</taxon>
        <taxon>Smittium</taxon>
    </lineage>
</organism>
<sequence length="453" mass="50680">MEVLSGKATKSKNKNKNKLKSTEALPDSKRVRISFANDEPLTPLIARFTGIEPPTTANFNVYEKKGKRESKYFINAMTNRMEFVGSNSSEDSQINKGAKYFVGVYDKSAGSVVFHSSPVVTFESFITEQISNVSKIKDTGNSDAQAKNDLGLSFGSKKKKSYLKARERNIIDVSTISGSKDHIKESIESVTKSLPSIVDMKAANDEHRPVPNFNIDEQNVEFIYDPDDYAPAHILEMIKTNILVDNSLSFSDLKDTLNITSEFIVSKVIKLSNLENKSADDYAKLILLAMMLKFRSLRSSDFTKRSKVFNALKEYPSKIVVYLVSRFTETVILPNGKNSFAFTKFSKDKITSFIAILMLSLNHWQIEVSEFAREIGLSNSASSDFLKSIGCKVLKGIMPNFNSNTNAEKEKSSSEDKPEDFDTDAKPQQHVTFAYLSAPLTFPIITKSGRKKN</sequence>
<comment type="caution">
    <text evidence="7">The sequence shown here is derived from an EMBL/GenBank/DDBJ whole genome shotgun (WGS) entry which is preliminary data.</text>
</comment>
<dbReference type="GO" id="GO:0000428">
    <property type="term" value="C:DNA-directed RNA polymerase complex"/>
    <property type="evidence" value="ECO:0007669"/>
    <property type="project" value="UniProtKB-KW"/>
</dbReference>
<dbReference type="PANTHER" id="PTHR14440">
    <property type="entry name" value="DNA-DIRECTED RNA POLYMERASE I SUBUNIT RPA49"/>
    <property type="match status" value="1"/>
</dbReference>
<keyword evidence="4" id="KW-0804">Transcription</keyword>
<feature type="region of interest" description="Disordered" evidence="6">
    <location>
        <begin position="1"/>
        <end position="24"/>
    </location>
</feature>
<evidence type="ECO:0000256" key="6">
    <source>
        <dbReference type="SAM" id="MobiDB-lite"/>
    </source>
</evidence>
<evidence type="ECO:0000256" key="3">
    <source>
        <dbReference type="ARBA" id="ARBA00022478"/>
    </source>
</evidence>